<dbReference type="STRING" id="1236989.JCM15548_14750"/>
<name>A0A0E9LRM9_9BACT</name>
<accession>A0A0E9LRM9</accession>
<organism evidence="1 2">
    <name type="scientific">Geofilum rubicundum JCM 15548</name>
    <dbReference type="NCBI Taxonomy" id="1236989"/>
    <lineage>
        <taxon>Bacteria</taxon>
        <taxon>Pseudomonadati</taxon>
        <taxon>Bacteroidota</taxon>
        <taxon>Bacteroidia</taxon>
        <taxon>Marinilabiliales</taxon>
        <taxon>Marinilabiliaceae</taxon>
        <taxon>Geofilum</taxon>
    </lineage>
</organism>
<proteinExistence type="predicted"/>
<protein>
    <submittedName>
        <fullName evidence="1">DNA primase</fullName>
    </submittedName>
</protein>
<reference evidence="1 2" key="1">
    <citation type="journal article" date="2015" name="Microbes Environ.">
        <title>Distribution and evolution of nitrogen fixation genes in the phylum bacteroidetes.</title>
        <authorList>
            <person name="Inoue J."/>
            <person name="Oshima K."/>
            <person name="Suda W."/>
            <person name="Sakamoto M."/>
            <person name="Iino T."/>
            <person name="Noda S."/>
            <person name="Hongoh Y."/>
            <person name="Hattori M."/>
            <person name="Ohkuma M."/>
        </authorList>
    </citation>
    <scope>NUCLEOTIDE SEQUENCE [LARGE SCALE GENOMIC DNA]</scope>
    <source>
        <strain evidence="1">JCM 15548</strain>
    </source>
</reference>
<gene>
    <name evidence="1" type="ORF">JCM15548_14750</name>
</gene>
<dbReference type="Proteomes" id="UP000032900">
    <property type="component" value="Unassembled WGS sequence"/>
</dbReference>
<comment type="caution">
    <text evidence="1">The sequence shown here is derived from an EMBL/GenBank/DDBJ whole genome shotgun (WGS) entry which is preliminary data.</text>
</comment>
<evidence type="ECO:0000313" key="2">
    <source>
        <dbReference type="Proteomes" id="UP000032900"/>
    </source>
</evidence>
<dbReference type="AlphaFoldDB" id="A0A0E9LRM9"/>
<evidence type="ECO:0000313" key="1">
    <source>
        <dbReference type="EMBL" id="GAO27884.1"/>
    </source>
</evidence>
<sequence length="341" mass="40609">MHKTGKTYLQEKVSELIPEQEKLEITILSENAFYYFDRKELKHKLVLIEDMDGAQDVLYPLRELQSKKKISKTIPIKDSKGNLKTITLHVEGPISLAGTTTREKLYEDNSNRSLLIYLDGSGQQKEHIMEYQRRLSAGKINSKEENELKEFFKDMQTVLKPIKVRNPYAELLKLPEYIFKPLRTNSHYLATIETITFYHQYQREIKIDKITGERYIETALEDIEWANILLKDVLLAKSDELPRAVREFFESLKRWTKKEKKENFYAKEVRERLRMYPMKVNRYMYELESRGFVRKTGGNRKTGFEYEIYRWDDYEKLQAGTDEMNEVLEQLRRKTQSVTVV</sequence>
<dbReference type="EMBL" id="BAZW01000129">
    <property type="protein sequence ID" value="GAO27884.1"/>
    <property type="molecule type" value="Genomic_DNA"/>
</dbReference>
<keyword evidence="2" id="KW-1185">Reference proteome</keyword>